<evidence type="ECO:0000256" key="3">
    <source>
        <dbReference type="ARBA" id="ARBA00023004"/>
    </source>
</evidence>
<evidence type="ECO:0000256" key="1">
    <source>
        <dbReference type="ARBA" id="ARBA00022617"/>
    </source>
</evidence>
<dbReference type="Proteomes" id="UP000230423">
    <property type="component" value="Unassembled WGS sequence"/>
</dbReference>
<evidence type="ECO:0000256" key="2">
    <source>
        <dbReference type="ARBA" id="ARBA00022723"/>
    </source>
</evidence>
<keyword evidence="2" id="KW-0479">Metal-binding</keyword>
<comment type="similarity">
    <text evidence="4">Belongs to the globin family.</text>
</comment>
<evidence type="ECO:0000313" key="7">
    <source>
        <dbReference type="Proteomes" id="UP000230423"/>
    </source>
</evidence>
<dbReference type="AlphaFoldDB" id="A0A2G9V4H5"/>
<dbReference type="InterPro" id="IPR044399">
    <property type="entry name" value="Mb-like_M"/>
</dbReference>
<dbReference type="CDD" id="cd01040">
    <property type="entry name" value="Mb-like"/>
    <property type="match status" value="1"/>
</dbReference>
<feature type="domain" description="Globin" evidence="5">
    <location>
        <begin position="132"/>
        <end position="216"/>
    </location>
</feature>
<keyword evidence="1 4" id="KW-0349">Heme</keyword>
<keyword evidence="4" id="KW-0561">Oxygen transport</keyword>
<dbReference type="PANTHER" id="PTHR46458">
    <property type="entry name" value="BLR2807 PROTEIN"/>
    <property type="match status" value="1"/>
</dbReference>
<dbReference type="Gene3D" id="1.10.490.10">
    <property type="entry name" value="Globins"/>
    <property type="match status" value="1"/>
</dbReference>
<keyword evidence="3" id="KW-0408">Iron</keyword>
<evidence type="ECO:0000256" key="4">
    <source>
        <dbReference type="RuleBase" id="RU000356"/>
    </source>
</evidence>
<sequence length="276" mass="31829">MYREYRVKELVDETMKTVVEAACSFESDRATVIEIRRGTDGGAAELTVSLQVTEAEETESDMSDDVFLSEAGNMARAHWIQLQKLNTQAPLVQSALLYIVERYKHVRPLWQFGLKIDESNKDWKTLLFNDFYFRHHSASIQSAITMVMENMDDRECMRKLLNEIGAHHYFYDACEPHLEVFEQAMLHALRRDLVGVSKMDAETEHSWIEFLNDVKTFMGEGIAIQRNTYLRECMTPLEISDIRSKWNEVIDFGLKEAGEIVCEQAIQNGCIGLTIK</sequence>
<dbReference type="GO" id="GO:0020037">
    <property type="term" value="F:heme binding"/>
    <property type="evidence" value="ECO:0007669"/>
    <property type="project" value="InterPro"/>
</dbReference>
<dbReference type="EMBL" id="KZ345000">
    <property type="protein sequence ID" value="PIO77379.1"/>
    <property type="molecule type" value="Genomic_DNA"/>
</dbReference>
<dbReference type="InterPro" id="IPR012292">
    <property type="entry name" value="Globin/Proto"/>
</dbReference>
<name>A0A2G9V4H5_TELCI</name>
<reference evidence="6 7" key="1">
    <citation type="submission" date="2015-09" db="EMBL/GenBank/DDBJ databases">
        <title>Draft genome of the parasitic nematode Teladorsagia circumcincta isolate WARC Sus (inbred).</title>
        <authorList>
            <person name="Mitreva M."/>
        </authorList>
    </citation>
    <scope>NUCLEOTIDE SEQUENCE [LARGE SCALE GENOMIC DNA]</scope>
    <source>
        <strain evidence="6 7">S</strain>
    </source>
</reference>
<dbReference type="OrthoDB" id="436496at2759"/>
<dbReference type="Pfam" id="PF00042">
    <property type="entry name" value="Globin"/>
    <property type="match status" value="1"/>
</dbReference>
<dbReference type="SUPFAM" id="SSF46458">
    <property type="entry name" value="Globin-like"/>
    <property type="match status" value="1"/>
</dbReference>
<dbReference type="GO" id="GO:0046872">
    <property type="term" value="F:metal ion binding"/>
    <property type="evidence" value="ECO:0007669"/>
    <property type="project" value="UniProtKB-KW"/>
</dbReference>
<evidence type="ECO:0000259" key="5">
    <source>
        <dbReference type="Pfam" id="PF00042"/>
    </source>
</evidence>
<organism evidence="6 7">
    <name type="scientific">Teladorsagia circumcincta</name>
    <name type="common">Brown stomach worm</name>
    <name type="synonym">Ostertagia circumcincta</name>
    <dbReference type="NCBI Taxonomy" id="45464"/>
    <lineage>
        <taxon>Eukaryota</taxon>
        <taxon>Metazoa</taxon>
        <taxon>Ecdysozoa</taxon>
        <taxon>Nematoda</taxon>
        <taxon>Chromadorea</taxon>
        <taxon>Rhabditida</taxon>
        <taxon>Rhabditina</taxon>
        <taxon>Rhabditomorpha</taxon>
        <taxon>Strongyloidea</taxon>
        <taxon>Trichostrongylidae</taxon>
        <taxon>Teladorsagia</taxon>
    </lineage>
</organism>
<keyword evidence="4" id="KW-0813">Transport</keyword>
<dbReference type="InterPro" id="IPR000971">
    <property type="entry name" value="Globin"/>
</dbReference>
<dbReference type="InterPro" id="IPR009050">
    <property type="entry name" value="Globin-like_sf"/>
</dbReference>
<dbReference type="GO" id="GO:0005344">
    <property type="term" value="F:oxygen carrier activity"/>
    <property type="evidence" value="ECO:0007669"/>
    <property type="project" value="UniProtKB-KW"/>
</dbReference>
<dbReference type="InterPro" id="IPR050532">
    <property type="entry name" value="Globin-like_OT"/>
</dbReference>
<dbReference type="GO" id="GO:0019825">
    <property type="term" value="F:oxygen binding"/>
    <property type="evidence" value="ECO:0007669"/>
    <property type="project" value="InterPro"/>
</dbReference>
<keyword evidence="7" id="KW-1185">Reference proteome</keyword>
<dbReference type="PANTHER" id="PTHR46458:SF6">
    <property type="entry name" value="GLOBIN FAMILY PROFILE DOMAIN-CONTAINING PROTEIN"/>
    <property type="match status" value="1"/>
</dbReference>
<evidence type="ECO:0000313" key="6">
    <source>
        <dbReference type="EMBL" id="PIO77379.1"/>
    </source>
</evidence>
<proteinExistence type="inferred from homology"/>
<protein>
    <submittedName>
        <fullName evidence="6">Globin</fullName>
    </submittedName>
</protein>
<accession>A0A2G9V4H5</accession>
<gene>
    <name evidence="6" type="ORF">TELCIR_00506</name>
</gene>